<evidence type="ECO:0000313" key="1">
    <source>
        <dbReference type="EMBL" id="CAE0144772.1"/>
    </source>
</evidence>
<gene>
    <name evidence="1" type="ORF">HERI1096_LOCUS35500</name>
</gene>
<organism evidence="1">
    <name type="scientific">Haptolina ericina</name>
    <dbReference type="NCBI Taxonomy" id="156174"/>
    <lineage>
        <taxon>Eukaryota</taxon>
        <taxon>Haptista</taxon>
        <taxon>Haptophyta</taxon>
        <taxon>Prymnesiophyceae</taxon>
        <taxon>Prymnesiales</taxon>
        <taxon>Prymnesiaceae</taxon>
        <taxon>Haptolina</taxon>
    </lineage>
</organism>
<protein>
    <submittedName>
        <fullName evidence="1">Uncharacterized protein</fullName>
    </submittedName>
</protein>
<accession>A0A7S3BTB4</accession>
<reference evidence="1" key="1">
    <citation type="submission" date="2021-01" db="EMBL/GenBank/DDBJ databases">
        <authorList>
            <person name="Corre E."/>
            <person name="Pelletier E."/>
            <person name="Niang G."/>
            <person name="Scheremetjew M."/>
            <person name="Finn R."/>
            <person name="Kale V."/>
            <person name="Holt S."/>
            <person name="Cochrane G."/>
            <person name="Meng A."/>
            <person name="Brown T."/>
            <person name="Cohen L."/>
        </authorList>
    </citation>
    <scope>NUCLEOTIDE SEQUENCE</scope>
    <source>
        <strain evidence="1">CCMP281</strain>
    </source>
</reference>
<dbReference type="AlphaFoldDB" id="A0A7S3BTB4"/>
<proteinExistence type="predicted"/>
<sequence>MSALCYRPQQSPLVRDRIWPPCARPLSLLAGQLPGLVWSAQLLHVLPSALGHALNIKRFERRERPRFRTSAYDCLDRQSVRQRELGLQLDREDASRRLLRVHIDAMVREGCCPLIFLEQRRKLLGSRLERASLLAVRDRDDEVGAETVGVLLGIHG</sequence>
<name>A0A7S3BTB4_9EUKA</name>
<dbReference type="EMBL" id="HBHX01064161">
    <property type="protein sequence ID" value="CAE0144772.1"/>
    <property type="molecule type" value="Transcribed_RNA"/>
</dbReference>